<evidence type="ECO:0000313" key="1">
    <source>
        <dbReference type="EMBL" id="KAH3797966.1"/>
    </source>
</evidence>
<dbReference type="AlphaFoldDB" id="A0A9D4FJR1"/>
<sequence>MNWFGQMPSNDRTDLLKNALKQGKTLREKHKYSERNVLQEISQDMSVETSKKGRKRKNNDETEEIEAEFINMHSDVQFLIKEYVAVSYQDNWYPGMVQKIAKDLKTLTVNFLARTNNTGHFIWPNRKDEQEVNTQFILSHGFMPDSKHCGRLWFISEHADITTSYEKFSKVFF</sequence>
<organism evidence="1 2">
    <name type="scientific">Dreissena polymorpha</name>
    <name type="common">Zebra mussel</name>
    <name type="synonym">Mytilus polymorpha</name>
    <dbReference type="NCBI Taxonomy" id="45954"/>
    <lineage>
        <taxon>Eukaryota</taxon>
        <taxon>Metazoa</taxon>
        <taxon>Spiralia</taxon>
        <taxon>Lophotrochozoa</taxon>
        <taxon>Mollusca</taxon>
        <taxon>Bivalvia</taxon>
        <taxon>Autobranchia</taxon>
        <taxon>Heteroconchia</taxon>
        <taxon>Euheterodonta</taxon>
        <taxon>Imparidentia</taxon>
        <taxon>Neoheterodontei</taxon>
        <taxon>Myida</taxon>
        <taxon>Dreissenoidea</taxon>
        <taxon>Dreissenidae</taxon>
        <taxon>Dreissena</taxon>
    </lineage>
</organism>
<gene>
    <name evidence="1" type="ORF">DPMN_151556</name>
</gene>
<dbReference type="Proteomes" id="UP000828390">
    <property type="component" value="Unassembled WGS sequence"/>
</dbReference>
<protein>
    <submittedName>
        <fullName evidence="1">Uncharacterized protein</fullName>
    </submittedName>
</protein>
<accession>A0A9D4FJR1</accession>
<evidence type="ECO:0000313" key="2">
    <source>
        <dbReference type="Proteomes" id="UP000828390"/>
    </source>
</evidence>
<dbReference type="EMBL" id="JAIWYP010000007">
    <property type="protein sequence ID" value="KAH3797966.1"/>
    <property type="molecule type" value="Genomic_DNA"/>
</dbReference>
<reference evidence="1" key="2">
    <citation type="submission" date="2020-11" db="EMBL/GenBank/DDBJ databases">
        <authorList>
            <person name="McCartney M.A."/>
            <person name="Auch B."/>
            <person name="Kono T."/>
            <person name="Mallez S."/>
            <person name="Becker A."/>
            <person name="Gohl D.M."/>
            <person name="Silverstein K.A.T."/>
            <person name="Koren S."/>
            <person name="Bechman K.B."/>
            <person name="Herman A."/>
            <person name="Abrahante J.E."/>
            <person name="Garbe J."/>
        </authorList>
    </citation>
    <scope>NUCLEOTIDE SEQUENCE</scope>
    <source>
        <strain evidence="1">Duluth1</strain>
        <tissue evidence="1">Whole animal</tissue>
    </source>
</reference>
<reference evidence="1" key="1">
    <citation type="journal article" date="2019" name="bioRxiv">
        <title>The Genome of the Zebra Mussel, Dreissena polymorpha: A Resource for Invasive Species Research.</title>
        <authorList>
            <person name="McCartney M.A."/>
            <person name="Auch B."/>
            <person name="Kono T."/>
            <person name="Mallez S."/>
            <person name="Zhang Y."/>
            <person name="Obille A."/>
            <person name="Becker A."/>
            <person name="Abrahante J.E."/>
            <person name="Garbe J."/>
            <person name="Badalamenti J.P."/>
            <person name="Herman A."/>
            <person name="Mangelson H."/>
            <person name="Liachko I."/>
            <person name="Sullivan S."/>
            <person name="Sone E.D."/>
            <person name="Koren S."/>
            <person name="Silverstein K.A.T."/>
            <person name="Beckman K.B."/>
            <person name="Gohl D.M."/>
        </authorList>
    </citation>
    <scope>NUCLEOTIDE SEQUENCE</scope>
    <source>
        <strain evidence="1">Duluth1</strain>
        <tissue evidence="1">Whole animal</tissue>
    </source>
</reference>
<comment type="caution">
    <text evidence="1">The sequence shown here is derived from an EMBL/GenBank/DDBJ whole genome shotgun (WGS) entry which is preliminary data.</text>
</comment>
<keyword evidence="2" id="KW-1185">Reference proteome</keyword>
<proteinExistence type="predicted"/>
<name>A0A9D4FJR1_DREPO</name>